<protein>
    <submittedName>
        <fullName evidence="1">Uncharacterized protein</fullName>
    </submittedName>
</protein>
<evidence type="ECO:0000313" key="2">
    <source>
        <dbReference type="Proteomes" id="UP000008022"/>
    </source>
</evidence>
<dbReference type="EnsemblPlants" id="ORUFI02G24920.1">
    <property type="protein sequence ID" value="ORUFI02G24920.1"/>
    <property type="gene ID" value="ORUFI02G24920"/>
</dbReference>
<reference evidence="2" key="1">
    <citation type="submission" date="2013-06" db="EMBL/GenBank/DDBJ databases">
        <authorList>
            <person name="Zhao Q."/>
        </authorList>
    </citation>
    <scope>NUCLEOTIDE SEQUENCE</scope>
    <source>
        <strain evidence="2">cv. W1943</strain>
    </source>
</reference>
<dbReference type="HOGENOM" id="CLU_2853748_0_0_1"/>
<evidence type="ECO:0000313" key="1">
    <source>
        <dbReference type="EnsemblPlants" id="ORUFI02G24920.1"/>
    </source>
</evidence>
<dbReference type="AlphaFoldDB" id="A0A0E0NHK2"/>
<sequence>MLITIAAFPERGKVFTRSTVVKEEEGTHRNDASKEGNGAEGVAIVKPAIRHGKAFAYGSLSSPTH</sequence>
<organism evidence="1 2">
    <name type="scientific">Oryza rufipogon</name>
    <name type="common">Brownbeard rice</name>
    <name type="synonym">Asian wild rice</name>
    <dbReference type="NCBI Taxonomy" id="4529"/>
    <lineage>
        <taxon>Eukaryota</taxon>
        <taxon>Viridiplantae</taxon>
        <taxon>Streptophyta</taxon>
        <taxon>Embryophyta</taxon>
        <taxon>Tracheophyta</taxon>
        <taxon>Spermatophyta</taxon>
        <taxon>Magnoliopsida</taxon>
        <taxon>Liliopsida</taxon>
        <taxon>Poales</taxon>
        <taxon>Poaceae</taxon>
        <taxon>BOP clade</taxon>
        <taxon>Oryzoideae</taxon>
        <taxon>Oryzeae</taxon>
        <taxon>Oryzinae</taxon>
        <taxon>Oryza</taxon>
    </lineage>
</organism>
<accession>A0A0E0NHK2</accession>
<dbReference type="Gramene" id="ORUFI02G24920.1">
    <property type="protein sequence ID" value="ORUFI02G24920.1"/>
    <property type="gene ID" value="ORUFI02G24920"/>
</dbReference>
<keyword evidence="2" id="KW-1185">Reference proteome</keyword>
<proteinExistence type="predicted"/>
<name>A0A0E0NHK2_ORYRU</name>
<dbReference type="Proteomes" id="UP000008022">
    <property type="component" value="Unassembled WGS sequence"/>
</dbReference>
<reference evidence="1" key="2">
    <citation type="submission" date="2015-06" db="UniProtKB">
        <authorList>
            <consortium name="EnsemblPlants"/>
        </authorList>
    </citation>
    <scope>IDENTIFICATION</scope>
</reference>